<keyword evidence="2 5" id="KW-0812">Transmembrane</keyword>
<evidence type="ECO:0000256" key="1">
    <source>
        <dbReference type="ARBA" id="ARBA00004141"/>
    </source>
</evidence>
<feature type="transmembrane region" description="Helical" evidence="5">
    <location>
        <begin position="69"/>
        <end position="86"/>
    </location>
</feature>
<proteinExistence type="predicted"/>
<evidence type="ECO:0000313" key="6">
    <source>
        <dbReference type="EMBL" id="NIJ57826.1"/>
    </source>
</evidence>
<reference evidence="6 7" key="1">
    <citation type="submission" date="2020-03" db="EMBL/GenBank/DDBJ databases">
        <title>Genomic Encyclopedia of Type Strains, Phase IV (KMG-IV): sequencing the most valuable type-strain genomes for metagenomic binning, comparative biology and taxonomic classification.</title>
        <authorList>
            <person name="Goeker M."/>
        </authorList>
    </citation>
    <scope>NUCLEOTIDE SEQUENCE [LARGE SCALE GENOMIC DNA]</scope>
    <source>
        <strain evidence="6 7">DSM 103870</strain>
    </source>
</reference>
<dbReference type="Pfam" id="PF01758">
    <property type="entry name" value="SBF"/>
    <property type="match status" value="1"/>
</dbReference>
<evidence type="ECO:0000256" key="3">
    <source>
        <dbReference type="ARBA" id="ARBA00022989"/>
    </source>
</evidence>
<keyword evidence="4 5" id="KW-0472">Membrane</keyword>
<evidence type="ECO:0000256" key="5">
    <source>
        <dbReference type="SAM" id="Phobius"/>
    </source>
</evidence>
<dbReference type="InterPro" id="IPR002657">
    <property type="entry name" value="BilAc:Na_symport/Acr3"/>
</dbReference>
<name>A0ABX0UY17_9HYPH</name>
<sequence>MTLAHLLLLTIKVSILFLVFTIGLSARREDAIYLVQHRALFLRSILAMNVIMVVVAAAIAALFHLPRPVSIALVALAVSPVPPILANKQRGAGGSATYTIGLLVAASLMAIVLAPLAVRLVGAAFGHDTGISALKIGFIELTSVIAPLAAGIAVRHYAPAFADRIARPVSAAAMALLVAACLPVLFVAWPAVWAMVGNGVAVALAAFTLIGLLVGHQLGGPEPKDRTVLALATGTRHPGIAMAIASVNFPDERAALAVVLYHLVIGTLVSIPYIKWRRRVAGATQGV</sequence>
<dbReference type="RefSeq" id="WP_166950787.1">
    <property type="nucleotide sequence ID" value="NZ_JAASQI010000003.1"/>
</dbReference>
<feature type="transmembrane region" description="Helical" evidence="5">
    <location>
        <begin position="227"/>
        <end position="249"/>
    </location>
</feature>
<keyword evidence="7" id="KW-1185">Reference proteome</keyword>
<organism evidence="6 7">
    <name type="scientific">Pseudochelatococcus lubricantis</name>
    <dbReference type="NCBI Taxonomy" id="1538102"/>
    <lineage>
        <taxon>Bacteria</taxon>
        <taxon>Pseudomonadati</taxon>
        <taxon>Pseudomonadota</taxon>
        <taxon>Alphaproteobacteria</taxon>
        <taxon>Hyphomicrobiales</taxon>
        <taxon>Chelatococcaceae</taxon>
        <taxon>Pseudochelatococcus</taxon>
    </lineage>
</organism>
<feature type="transmembrane region" description="Helical" evidence="5">
    <location>
        <begin position="138"/>
        <end position="157"/>
    </location>
</feature>
<dbReference type="EMBL" id="JAASQI010000003">
    <property type="protein sequence ID" value="NIJ57826.1"/>
    <property type="molecule type" value="Genomic_DNA"/>
</dbReference>
<dbReference type="InterPro" id="IPR038770">
    <property type="entry name" value="Na+/solute_symporter_sf"/>
</dbReference>
<evidence type="ECO:0000256" key="4">
    <source>
        <dbReference type="ARBA" id="ARBA00023136"/>
    </source>
</evidence>
<feature type="transmembrane region" description="Helical" evidence="5">
    <location>
        <begin position="98"/>
        <end position="118"/>
    </location>
</feature>
<feature type="transmembrane region" description="Helical" evidence="5">
    <location>
        <begin position="255"/>
        <end position="274"/>
    </location>
</feature>
<evidence type="ECO:0000313" key="7">
    <source>
        <dbReference type="Proteomes" id="UP001429580"/>
    </source>
</evidence>
<feature type="transmembrane region" description="Helical" evidence="5">
    <location>
        <begin position="195"/>
        <end position="215"/>
    </location>
</feature>
<feature type="transmembrane region" description="Helical" evidence="5">
    <location>
        <begin position="169"/>
        <end position="189"/>
    </location>
</feature>
<keyword evidence="3 5" id="KW-1133">Transmembrane helix</keyword>
<feature type="transmembrane region" description="Helical" evidence="5">
    <location>
        <begin position="45"/>
        <end position="63"/>
    </location>
</feature>
<accession>A0ABX0UY17</accession>
<evidence type="ECO:0000256" key="2">
    <source>
        <dbReference type="ARBA" id="ARBA00022692"/>
    </source>
</evidence>
<gene>
    <name evidence="6" type="ORF">FHS82_001662</name>
</gene>
<dbReference type="Proteomes" id="UP001429580">
    <property type="component" value="Unassembled WGS sequence"/>
</dbReference>
<protein>
    <submittedName>
        <fullName evidence="6">BASS family bile acid:Na+ symporter</fullName>
    </submittedName>
</protein>
<comment type="subcellular location">
    <subcellularLocation>
        <location evidence="1">Membrane</location>
        <topology evidence="1">Multi-pass membrane protein</topology>
    </subcellularLocation>
</comment>
<dbReference type="PANTHER" id="PTHR10361">
    <property type="entry name" value="SODIUM-BILE ACID COTRANSPORTER"/>
    <property type="match status" value="1"/>
</dbReference>
<dbReference type="Gene3D" id="1.20.1530.20">
    <property type="match status" value="1"/>
</dbReference>
<comment type="caution">
    <text evidence="6">The sequence shown here is derived from an EMBL/GenBank/DDBJ whole genome shotgun (WGS) entry which is preliminary data.</text>
</comment>
<feature type="transmembrane region" description="Helical" evidence="5">
    <location>
        <begin position="6"/>
        <end position="24"/>
    </location>
</feature>
<dbReference type="PANTHER" id="PTHR10361:SF28">
    <property type="entry name" value="P3 PROTEIN-RELATED"/>
    <property type="match status" value="1"/>
</dbReference>
<dbReference type="InterPro" id="IPR004710">
    <property type="entry name" value="Bilac:Na_transpt"/>
</dbReference>